<dbReference type="GO" id="GO:0016491">
    <property type="term" value="F:oxidoreductase activity"/>
    <property type="evidence" value="ECO:0007669"/>
    <property type="project" value="UniProtKB-ARBA"/>
</dbReference>
<gene>
    <name evidence="2" type="ORF">AVDCRST_MAG33-1761</name>
</gene>
<evidence type="ECO:0000256" key="1">
    <source>
        <dbReference type="ARBA" id="ARBA00008903"/>
    </source>
</evidence>
<name>A0A6J4V0Q4_9BACT</name>
<comment type="similarity">
    <text evidence="1">Belongs to the ornithine cyclodeaminase/mu-crystallin family.</text>
</comment>
<dbReference type="InterPro" id="IPR003462">
    <property type="entry name" value="ODC_Mu_crystall"/>
</dbReference>
<proteinExistence type="inferred from homology"/>
<dbReference type="EC" id="4.3.1.12" evidence="2"/>
<sequence>MRIIGASDIGRLVSMPDAIALMKTAFGELSAGRAQAPLRTGIHLDDPSLDALFMPATVPAADALGVKLVTVAADNPGRGLPLIHATVLIVDPETGIPAALLDGTSITALRTGAVSGAATDLLARRDATTLVVVGAGAQALTQVLAVCAVRSITRVIVVGRSQAGLDRMAGWLEERDPAVAAITERTTDRAAVAAADIVCAATTSREPVFDDPDIRPGTHINAVGAYTPAMQEIPAETIIRSLVVVDQRAAALEEAGDFVIPIRAGQLRADDVTVELGHLVNGDHAGRSSDDQITFFKSVGNAVQDMVVARKALDLAERRGAGQVVSLA</sequence>
<dbReference type="InterPro" id="IPR036291">
    <property type="entry name" value="NAD(P)-bd_dom_sf"/>
</dbReference>
<organism evidence="2">
    <name type="scientific">uncultured Thermomicrobiales bacterium</name>
    <dbReference type="NCBI Taxonomy" id="1645740"/>
    <lineage>
        <taxon>Bacteria</taxon>
        <taxon>Pseudomonadati</taxon>
        <taxon>Thermomicrobiota</taxon>
        <taxon>Thermomicrobia</taxon>
        <taxon>Thermomicrobiales</taxon>
        <taxon>environmental samples</taxon>
    </lineage>
</organism>
<dbReference type="EMBL" id="CADCWK010000183">
    <property type="protein sequence ID" value="CAA9562077.1"/>
    <property type="molecule type" value="Genomic_DNA"/>
</dbReference>
<dbReference type="PANTHER" id="PTHR13812">
    <property type="entry name" value="KETIMINE REDUCTASE MU-CRYSTALLIN"/>
    <property type="match status" value="1"/>
</dbReference>
<dbReference type="Gene3D" id="3.30.1780.10">
    <property type="entry name" value="ornithine cyclodeaminase, domain 1"/>
    <property type="match status" value="1"/>
</dbReference>
<accession>A0A6J4V0Q4</accession>
<evidence type="ECO:0000313" key="2">
    <source>
        <dbReference type="EMBL" id="CAA9562077.1"/>
    </source>
</evidence>
<dbReference type="PANTHER" id="PTHR13812:SF19">
    <property type="entry name" value="KETIMINE REDUCTASE MU-CRYSTALLIN"/>
    <property type="match status" value="1"/>
</dbReference>
<dbReference type="GO" id="GO:0019752">
    <property type="term" value="P:carboxylic acid metabolic process"/>
    <property type="evidence" value="ECO:0007669"/>
    <property type="project" value="UniProtKB-ARBA"/>
</dbReference>
<dbReference type="FunFam" id="3.40.50.720:FF:000311">
    <property type="entry name" value="Ornithine cyclodeaminase"/>
    <property type="match status" value="1"/>
</dbReference>
<dbReference type="GO" id="GO:0005737">
    <property type="term" value="C:cytoplasm"/>
    <property type="evidence" value="ECO:0007669"/>
    <property type="project" value="TreeGrafter"/>
</dbReference>
<reference evidence="2" key="1">
    <citation type="submission" date="2020-02" db="EMBL/GenBank/DDBJ databases">
        <authorList>
            <person name="Meier V. D."/>
        </authorList>
    </citation>
    <scope>NUCLEOTIDE SEQUENCE</scope>
    <source>
        <strain evidence="2">AVDCRST_MAG33</strain>
    </source>
</reference>
<dbReference type="GO" id="GO:0008473">
    <property type="term" value="F:ornithine cyclodeaminase activity"/>
    <property type="evidence" value="ECO:0007669"/>
    <property type="project" value="UniProtKB-EC"/>
</dbReference>
<dbReference type="Gene3D" id="3.40.50.720">
    <property type="entry name" value="NAD(P)-binding Rossmann-like Domain"/>
    <property type="match status" value="1"/>
</dbReference>
<dbReference type="InterPro" id="IPR023401">
    <property type="entry name" value="ODC_N"/>
</dbReference>
<dbReference type="AlphaFoldDB" id="A0A6J4V0Q4"/>
<dbReference type="SUPFAM" id="SSF51735">
    <property type="entry name" value="NAD(P)-binding Rossmann-fold domains"/>
    <property type="match status" value="1"/>
</dbReference>
<dbReference type="PIRSF" id="PIRSF001439">
    <property type="entry name" value="CryM"/>
    <property type="match status" value="1"/>
</dbReference>
<dbReference type="Pfam" id="PF02423">
    <property type="entry name" value="OCD_Mu_crystall"/>
    <property type="match status" value="1"/>
</dbReference>
<protein>
    <submittedName>
        <fullName evidence="2">Ornithine cyclodeaminase</fullName>
        <ecNumber evidence="2">4.3.1.12</ecNumber>
    </submittedName>
</protein>
<keyword evidence="2" id="KW-0456">Lyase</keyword>